<protein>
    <submittedName>
        <fullName evidence="1">Uncharacterized protein</fullName>
    </submittedName>
</protein>
<organism evidence="1 2">
    <name type="scientific">Candidatus Avelusimicrobium gallicola</name>
    <dbReference type="NCBI Taxonomy" id="2562704"/>
    <lineage>
        <taxon>Bacteria</taxon>
        <taxon>Pseudomonadati</taxon>
        <taxon>Elusimicrobiota</taxon>
        <taxon>Elusimicrobia</taxon>
        <taxon>Elusimicrobiales</taxon>
        <taxon>Elusimicrobiaceae</taxon>
        <taxon>Candidatus Avelusimicrobium</taxon>
    </lineage>
</organism>
<comment type="caution">
    <text evidence="1">The sequence shown here is derived from an EMBL/GenBank/DDBJ whole genome shotgun (WGS) entry which is preliminary data.</text>
</comment>
<dbReference type="Proteomes" id="UP000196368">
    <property type="component" value="Unassembled WGS sequence"/>
</dbReference>
<dbReference type="EMBL" id="NFJD01000002">
    <property type="protein sequence ID" value="OUO57014.1"/>
    <property type="molecule type" value="Genomic_DNA"/>
</dbReference>
<gene>
    <name evidence="1" type="ORF">B5F75_03990</name>
</gene>
<accession>A0A1Y4DCX1</accession>
<reference evidence="2" key="1">
    <citation type="submission" date="2017-04" db="EMBL/GenBank/DDBJ databases">
        <title>Function of individual gut microbiota members based on whole genome sequencing of pure cultures obtained from chicken caecum.</title>
        <authorList>
            <person name="Medvecky M."/>
            <person name="Cejkova D."/>
            <person name="Polansky O."/>
            <person name="Karasova D."/>
            <person name="Kubasova T."/>
            <person name="Cizek A."/>
            <person name="Rychlik I."/>
        </authorList>
    </citation>
    <scope>NUCLEOTIDE SEQUENCE [LARGE SCALE GENOMIC DNA]</scope>
    <source>
        <strain evidence="2">An273</strain>
    </source>
</reference>
<evidence type="ECO:0000313" key="1">
    <source>
        <dbReference type="EMBL" id="OUO57014.1"/>
    </source>
</evidence>
<evidence type="ECO:0000313" key="2">
    <source>
        <dbReference type="Proteomes" id="UP000196368"/>
    </source>
</evidence>
<sequence>MWTALMLCLAGVGAVYGLCRLSGALARQQERLRHVQQERKEDEQMDEIMRRVGRINDADLPKFLRAEADKK</sequence>
<keyword evidence="2" id="KW-1185">Reference proteome</keyword>
<name>A0A1Y4DCX1_9BACT</name>
<dbReference type="AlphaFoldDB" id="A0A1Y4DCX1"/>
<proteinExistence type="predicted"/>